<name>A0A7U6LAK3_9FUSO</name>
<reference evidence="1 2" key="1">
    <citation type="submission" date="2019-07" db="EMBL/GenBank/DDBJ databases">
        <title>Complete Genome Sequence of Leptotrichia wadei Strain JCM16777.</title>
        <authorList>
            <person name="Watanabe S."/>
            <person name="Cui L."/>
        </authorList>
    </citation>
    <scope>NUCLEOTIDE SEQUENCE [LARGE SCALE GENOMIC DNA]</scope>
    <source>
        <strain evidence="1 2">JCM16777</strain>
    </source>
</reference>
<dbReference type="KEGG" id="lwd:JCM16777_1129"/>
<sequence>MEKEEYLFRILISQVLDSLNPELKFKNLKKDINNGFIPFELEGLEKDLQLIMKDLEIISFEDNQIEDSKIFKLPNNQGKIIVSKLADYEKRKFFNKLRDIDYVVEMDTNIVSYLDRFYKNQLTKEDEKLKLDIVRIIEDLDKKRENFLLGSCNLYIIESIMRDKEIDEEIILDSVNSVEYLINFGYKKKLKDITLKQVVNNIKNRIIYIIKRKQRVKNIKNRISHIREIKNQYVDRNLLIYCLILKSFYIKITIPNINKRIEELINFINNELYYYMENETLLCITYLLDAENQKFFGKINKNLRNTKEKIEIEKIKGYIKGMVWDLSHLRILQEINIKEHKNGKIQLPVILSADEGLNEIINFNKIKKFCFFEKYRIPVYEKNIKTYTKNYKHKNKKISKNIPLMIEKLESEEMLTRERKRTRNSKFYYNKLADKIYTEIVNFISNK</sequence>
<evidence type="ECO:0000313" key="1">
    <source>
        <dbReference type="EMBL" id="BBM42879.1"/>
    </source>
</evidence>
<dbReference type="AlphaFoldDB" id="A0A7U6LAK3"/>
<accession>A0A7U6LAK3</accession>
<proteinExistence type="predicted"/>
<dbReference type="GeneID" id="84804460"/>
<dbReference type="Proteomes" id="UP000321943">
    <property type="component" value="Chromosome"/>
</dbReference>
<evidence type="ECO:0000313" key="2">
    <source>
        <dbReference type="Proteomes" id="UP000321943"/>
    </source>
</evidence>
<gene>
    <name evidence="1" type="ORF">JCM16777_1129</name>
</gene>
<protein>
    <submittedName>
        <fullName evidence="1">Uncharacterized protein</fullName>
    </submittedName>
</protein>
<dbReference type="RefSeq" id="WP_018498060.1">
    <property type="nucleotide sequence ID" value="NZ_AP019829.2"/>
</dbReference>
<organism evidence="1 2">
    <name type="scientific">Leptotrichia wadei</name>
    <dbReference type="NCBI Taxonomy" id="157687"/>
    <lineage>
        <taxon>Bacteria</taxon>
        <taxon>Fusobacteriati</taxon>
        <taxon>Fusobacteriota</taxon>
        <taxon>Fusobacteriia</taxon>
        <taxon>Fusobacteriales</taxon>
        <taxon>Leptotrichiaceae</taxon>
        <taxon>Leptotrichia</taxon>
    </lineage>
</organism>
<dbReference type="EMBL" id="AP019829">
    <property type="protein sequence ID" value="BBM42879.1"/>
    <property type="molecule type" value="Genomic_DNA"/>
</dbReference>